<proteinExistence type="predicted"/>
<evidence type="ECO:0000313" key="1">
    <source>
        <dbReference type="EMBL" id="KXB91893.1"/>
    </source>
</evidence>
<evidence type="ECO:0000313" key="2">
    <source>
        <dbReference type="Proteomes" id="UP000070160"/>
    </source>
</evidence>
<keyword evidence="2" id="KW-1185">Reference proteome</keyword>
<dbReference type="STRING" id="1588748.HMPREF3182_00627"/>
<gene>
    <name evidence="1" type="ORF">HMPREF3182_00627</name>
</gene>
<organism evidence="1 2">
    <name type="scientific">Megasphaera hutchinsoni</name>
    <dbReference type="NCBI Taxonomy" id="1588748"/>
    <lineage>
        <taxon>Bacteria</taxon>
        <taxon>Bacillati</taxon>
        <taxon>Bacillota</taxon>
        <taxon>Negativicutes</taxon>
        <taxon>Veillonellales</taxon>
        <taxon>Veillonellaceae</taxon>
        <taxon>Megasphaera</taxon>
    </lineage>
</organism>
<comment type="caution">
    <text evidence="1">The sequence shown here is derived from an EMBL/GenBank/DDBJ whole genome shotgun (WGS) entry which is preliminary data.</text>
</comment>
<dbReference type="RefSeq" id="WP_007392236.1">
    <property type="nucleotide sequence ID" value="NZ_KQ960940.1"/>
</dbReference>
<reference evidence="2" key="1">
    <citation type="submission" date="2016-01" db="EMBL/GenBank/DDBJ databases">
        <authorList>
            <person name="Mitreva M."/>
            <person name="Pepin K.H."/>
            <person name="Mihindukulasuriya K.A."/>
            <person name="Fulton R."/>
            <person name="Fronick C."/>
            <person name="O'Laughlin M."/>
            <person name="Miner T."/>
            <person name="Herter B."/>
            <person name="Rosa B.A."/>
            <person name="Cordes M."/>
            <person name="Tomlinson C."/>
            <person name="Wollam A."/>
            <person name="Palsikar V.B."/>
            <person name="Mardis E.R."/>
            <person name="Wilson R.K."/>
        </authorList>
    </citation>
    <scope>NUCLEOTIDE SEQUENCE [LARGE SCALE GENOMIC DNA]</scope>
    <source>
        <strain evidence="2">KA00182</strain>
    </source>
</reference>
<sequence>MSLISGLMLGASIGKAIHGMFLKNGSAGLHVSPLLGRKVKQGTEAPKQGQADTGHMLAFSCVAATPGRRRYRVASLVQNQELATLLEEQLSQLSRVDKVQVSALTGSILICAHEEIVLDEIEQFLRFQLFPQVKQEENDVSSSHGGPTVYMEKIYETLDVLSHFILQKTGRLFDLRSIISLVLIVRGIRKILTFDQRPTGPQMLWWAAALLRGRR</sequence>
<accession>A0A134CI64</accession>
<dbReference type="Proteomes" id="UP000070160">
    <property type="component" value="Unassembled WGS sequence"/>
</dbReference>
<dbReference type="Pfam" id="PF19991">
    <property type="entry name" value="HMA_2"/>
    <property type="match status" value="1"/>
</dbReference>
<dbReference type="EMBL" id="LSDT01000025">
    <property type="protein sequence ID" value="KXB91893.1"/>
    <property type="molecule type" value="Genomic_DNA"/>
</dbReference>
<protein>
    <submittedName>
        <fullName evidence="1">Uncharacterized protein</fullName>
    </submittedName>
</protein>
<dbReference type="PATRIC" id="fig|1588748.3.peg.595"/>
<name>A0A134CI64_9FIRM</name>
<dbReference type="AlphaFoldDB" id="A0A134CI64"/>